<protein>
    <submittedName>
        <fullName evidence="8">Pre-rRNA-processing protein pro-1 (inferred by orthology to a C. elegans protein)</fullName>
    </submittedName>
</protein>
<dbReference type="PROSITE" id="PS50294">
    <property type="entry name" value="WD_REPEATS_REGION"/>
    <property type="match status" value="1"/>
</dbReference>
<dbReference type="GO" id="GO:0005656">
    <property type="term" value="C:nuclear pre-replicative complex"/>
    <property type="evidence" value="ECO:0007669"/>
    <property type="project" value="TreeGrafter"/>
</dbReference>
<accession>A0A0N4XU83</accession>
<dbReference type="GO" id="GO:0006364">
    <property type="term" value="P:rRNA processing"/>
    <property type="evidence" value="ECO:0007669"/>
    <property type="project" value="TreeGrafter"/>
</dbReference>
<keyword evidence="7" id="KW-1185">Reference proteome</keyword>
<keyword evidence="5" id="KW-0812">Transmembrane</keyword>
<name>A0A0N4XU83_NIPBR</name>
<evidence type="ECO:0000313" key="6">
    <source>
        <dbReference type="EMBL" id="VDL69840.1"/>
    </source>
</evidence>
<evidence type="ECO:0000256" key="1">
    <source>
        <dbReference type="ARBA" id="ARBA00022574"/>
    </source>
</evidence>
<evidence type="ECO:0000256" key="3">
    <source>
        <dbReference type="PROSITE-ProRule" id="PRU00221"/>
    </source>
</evidence>
<evidence type="ECO:0000256" key="4">
    <source>
        <dbReference type="SAM" id="MobiDB-lite"/>
    </source>
</evidence>
<dbReference type="OMA" id="KYCIWEI"/>
<gene>
    <name evidence="6" type="ORF">NBR_LOCUS6251</name>
</gene>
<dbReference type="GO" id="GO:0120330">
    <property type="term" value="C:rixosome complex"/>
    <property type="evidence" value="ECO:0007669"/>
    <property type="project" value="TreeGrafter"/>
</dbReference>
<evidence type="ECO:0000256" key="2">
    <source>
        <dbReference type="ARBA" id="ARBA00022737"/>
    </source>
</evidence>
<dbReference type="WBParaSite" id="NBR_0000625001-mRNA-1">
    <property type="protein sequence ID" value="NBR_0000625001-mRNA-1"/>
    <property type="gene ID" value="NBR_0000625001"/>
</dbReference>
<dbReference type="EMBL" id="UYSL01019788">
    <property type="protein sequence ID" value="VDL69840.1"/>
    <property type="molecule type" value="Genomic_DNA"/>
</dbReference>
<dbReference type="STRING" id="27835.A0A0N4XU83"/>
<dbReference type="PANTHER" id="PTHR18763">
    <property type="entry name" value="WD-REPEAT PROTEIN 18"/>
    <property type="match status" value="1"/>
</dbReference>
<dbReference type="GO" id="GO:0006261">
    <property type="term" value="P:DNA-templated DNA replication"/>
    <property type="evidence" value="ECO:0007669"/>
    <property type="project" value="TreeGrafter"/>
</dbReference>
<keyword evidence="5" id="KW-1133">Transmembrane helix</keyword>
<keyword evidence="5" id="KW-0472">Membrane</keyword>
<keyword evidence="1 3" id="KW-0853">WD repeat</keyword>
<dbReference type="InterPro" id="IPR045227">
    <property type="entry name" value="WDR18/Ipi3/RID3"/>
</dbReference>
<keyword evidence="2" id="KW-0677">Repeat</keyword>
<dbReference type="PANTHER" id="PTHR18763:SF0">
    <property type="entry name" value="WD REPEAT-CONTAINING PROTEIN 18"/>
    <property type="match status" value="1"/>
</dbReference>
<feature type="repeat" description="WD" evidence="3">
    <location>
        <begin position="253"/>
        <end position="294"/>
    </location>
</feature>
<dbReference type="SMART" id="SM00320">
    <property type="entry name" value="WD40"/>
    <property type="match status" value="2"/>
</dbReference>
<feature type="transmembrane region" description="Helical" evidence="5">
    <location>
        <begin position="135"/>
        <end position="155"/>
    </location>
</feature>
<proteinExistence type="predicted"/>
<dbReference type="Gene3D" id="2.130.10.10">
    <property type="entry name" value="YVTN repeat-like/Quinoprotein amine dehydrogenase"/>
    <property type="match status" value="1"/>
</dbReference>
<dbReference type="Pfam" id="PF00400">
    <property type="entry name" value="WD40"/>
    <property type="match status" value="1"/>
</dbReference>
<dbReference type="SUPFAM" id="SSF50998">
    <property type="entry name" value="Quinoprotein alcohol dehydrogenase-like"/>
    <property type="match status" value="1"/>
</dbReference>
<reference evidence="6 7" key="2">
    <citation type="submission" date="2018-11" db="EMBL/GenBank/DDBJ databases">
        <authorList>
            <consortium name="Pathogen Informatics"/>
        </authorList>
    </citation>
    <scope>NUCLEOTIDE SEQUENCE [LARGE SCALE GENOMIC DNA]</scope>
</reference>
<dbReference type="Proteomes" id="UP000271162">
    <property type="component" value="Unassembled WGS sequence"/>
</dbReference>
<dbReference type="AlphaFoldDB" id="A0A0N4XU83"/>
<feature type="region of interest" description="Disordered" evidence="4">
    <location>
        <begin position="341"/>
        <end position="372"/>
    </location>
</feature>
<sequence length="438" mass="48145">MNLIGPIYSFFHLSNFVIFSASAPYVNVAVFFQKLLVASSSNDPFSVIIVDPTTGVSSWSYKGSELQGAAVGNVAPLGINGDHLIVSIKDRPLIHAFAVHPRDRYHQKTVVGGVVSTFCTTRDGSLLCAAIGTQIFIWLVGFISVFPVLFLLFLFSPRDHHAIYQKASFMTSASLVSQDRSHSSEPLRKWRAHSLAVRGLSVSDGANPRVASCGLDHVTTIHSVSLDEMLLKDSVPEMLVQVGDDTNDRVPVFNGHSSEITTLAVNGDGSLLASGDSSGKYCIWEISSRQCLKISSMRGPISTLQFVPNWPSTHASEHMSSHPVFELQRNLTKGDKIMIRPHCGKDSTKPATSADVKEKPLKKKKDLKKNGDERKEEVIILDDDMDVMEITTSSSGSQLEGSLREDKELIEKQRLEIKRLKKINAELYSFMAAELGDK</sequence>
<organism evidence="8">
    <name type="scientific">Nippostrongylus brasiliensis</name>
    <name type="common">Rat hookworm</name>
    <dbReference type="NCBI Taxonomy" id="27835"/>
    <lineage>
        <taxon>Eukaryota</taxon>
        <taxon>Metazoa</taxon>
        <taxon>Ecdysozoa</taxon>
        <taxon>Nematoda</taxon>
        <taxon>Chromadorea</taxon>
        <taxon>Rhabditida</taxon>
        <taxon>Rhabditina</taxon>
        <taxon>Rhabditomorpha</taxon>
        <taxon>Strongyloidea</taxon>
        <taxon>Heligmosomidae</taxon>
        <taxon>Nippostrongylus</taxon>
    </lineage>
</organism>
<dbReference type="InterPro" id="IPR011047">
    <property type="entry name" value="Quinoprotein_ADH-like_sf"/>
</dbReference>
<evidence type="ECO:0000313" key="7">
    <source>
        <dbReference type="Proteomes" id="UP000271162"/>
    </source>
</evidence>
<reference evidence="8" key="1">
    <citation type="submission" date="2017-02" db="UniProtKB">
        <authorList>
            <consortium name="WormBaseParasite"/>
        </authorList>
    </citation>
    <scope>IDENTIFICATION</scope>
</reference>
<evidence type="ECO:0000313" key="8">
    <source>
        <dbReference type="WBParaSite" id="NBR_0000625001-mRNA-1"/>
    </source>
</evidence>
<dbReference type="InterPro" id="IPR001680">
    <property type="entry name" value="WD40_rpt"/>
</dbReference>
<evidence type="ECO:0000256" key="5">
    <source>
        <dbReference type="SAM" id="Phobius"/>
    </source>
</evidence>
<dbReference type="PROSITE" id="PS50082">
    <property type="entry name" value="WD_REPEATS_2"/>
    <property type="match status" value="1"/>
</dbReference>
<dbReference type="InterPro" id="IPR015943">
    <property type="entry name" value="WD40/YVTN_repeat-like_dom_sf"/>
</dbReference>